<comment type="caution">
    <text evidence="1">The sequence shown here is derived from an EMBL/GenBank/DDBJ whole genome shotgun (WGS) entry which is preliminary data.</text>
</comment>
<protein>
    <submittedName>
        <fullName evidence="1">Uncharacterized protein</fullName>
    </submittedName>
</protein>
<organism evidence="1 2">
    <name type="scientific">Neofusicoccum parvum</name>
    <dbReference type="NCBI Taxonomy" id="310453"/>
    <lineage>
        <taxon>Eukaryota</taxon>
        <taxon>Fungi</taxon>
        <taxon>Dikarya</taxon>
        <taxon>Ascomycota</taxon>
        <taxon>Pezizomycotina</taxon>
        <taxon>Dothideomycetes</taxon>
        <taxon>Dothideomycetes incertae sedis</taxon>
        <taxon>Botryosphaeriales</taxon>
        <taxon>Botryosphaeriaceae</taxon>
        <taxon>Neofusicoccum</taxon>
    </lineage>
</organism>
<proteinExistence type="predicted"/>
<dbReference type="EMBL" id="BSXG01000013">
    <property type="protein sequence ID" value="GME24430.1"/>
    <property type="molecule type" value="Genomic_DNA"/>
</dbReference>
<sequence>MEFRFFDKPGQWMPDGALAVLRKTLLRIAATSLHPVPDYQCLGSQQNSLDDKLIVVAYDGEGRAVAFTSTFFLDIPSVPEPVLHSGLTVVEAAHRRGSLVMRMFAHLAANVFPRCPKGVWVVCLAEVPSSLGHVTQYLEDVFPSPEASRPSHSHVLIAREISQSFRPELLICPDAQFDEQKFVFRGSNDWDAGACFKKDPNDRQYQHRDPEWNAFFRDLLRPGGGDEVLQIGFCSEERAATLVKLLSSHHHRSTTNPKL</sequence>
<keyword evidence="2" id="KW-1185">Reference proteome</keyword>
<accession>A0ACB5RVA4</accession>
<name>A0ACB5RVA4_9PEZI</name>
<evidence type="ECO:0000313" key="1">
    <source>
        <dbReference type="EMBL" id="GME24430.1"/>
    </source>
</evidence>
<gene>
    <name evidence="1" type="primary">g10453</name>
    <name evidence="1" type="ORF">NpPPO83_00010453</name>
</gene>
<evidence type="ECO:0000313" key="2">
    <source>
        <dbReference type="Proteomes" id="UP001165186"/>
    </source>
</evidence>
<dbReference type="Proteomes" id="UP001165186">
    <property type="component" value="Unassembled WGS sequence"/>
</dbReference>
<reference evidence="1" key="1">
    <citation type="submission" date="2024-09" db="EMBL/GenBank/DDBJ databases">
        <title>Draft Genome Sequences of Neofusicoccum parvum.</title>
        <authorList>
            <person name="Ashida A."/>
            <person name="Camagna M."/>
            <person name="Tanaka A."/>
            <person name="Takemoto D."/>
        </authorList>
    </citation>
    <scope>NUCLEOTIDE SEQUENCE</scope>
    <source>
        <strain evidence="1">PPO83</strain>
    </source>
</reference>